<keyword evidence="4" id="KW-1185">Reference proteome</keyword>
<comment type="caution">
    <text evidence="3">The sequence shown here is derived from an EMBL/GenBank/DDBJ whole genome shotgun (WGS) entry which is preliminary data.</text>
</comment>
<organism evidence="3 4">
    <name type="scientific">Amycolatopsis minnesotensis</name>
    <dbReference type="NCBI Taxonomy" id="337894"/>
    <lineage>
        <taxon>Bacteria</taxon>
        <taxon>Bacillati</taxon>
        <taxon>Actinomycetota</taxon>
        <taxon>Actinomycetes</taxon>
        <taxon>Pseudonocardiales</taxon>
        <taxon>Pseudonocardiaceae</taxon>
        <taxon>Amycolatopsis</taxon>
    </lineage>
</organism>
<reference evidence="3 4" key="1">
    <citation type="journal article" date="2019" name="Int. J. Syst. Evol. Microbiol.">
        <title>The Global Catalogue of Microorganisms (GCM) 10K type strain sequencing project: providing services to taxonomists for standard genome sequencing and annotation.</title>
        <authorList>
            <consortium name="The Broad Institute Genomics Platform"/>
            <consortium name="The Broad Institute Genome Sequencing Center for Infectious Disease"/>
            <person name="Wu L."/>
            <person name="Ma J."/>
        </authorList>
    </citation>
    <scope>NUCLEOTIDE SEQUENCE [LARGE SCALE GENOMIC DNA]</scope>
    <source>
        <strain evidence="3 4">JCM 14545</strain>
    </source>
</reference>
<dbReference type="EMBL" id="BAAANN010000038">
    <property type="protein sequence ID" value="GAA1983369.1"/>
    <property type="molecule type" value="Genomic_DNA"/>
</dbReference>
<evidence type="ECO:0000256" key="1">
    <source>
        <dbReference type="SAM" id="MobiDB-lite"/>
    </source>
</evidence>
<protein>
    <recommendedName>
        <fullName evidence="5">Secreted protein</fullName>
    </recommendedName>
</protein>
<dbReference type="Proteomes" id="UP001501116">
    <property type="component" value="Unassembled WGS sequence"/>
</dbReference>
<accession>A0ABN2SAM6</accession>
<feature type="region of interest" description="Disordered" evidence="1">
    <location>
        <begin position="23"/>
        <end position="47"/>
    </location>
</feature>
<keyword evidence="2" id="KW-0732">Signal</keyword>
<proteinExistence type="predicted"/>
<evidence type="ECO:0000313" key="4">
    <source>
        <dbReference type="Proteomes" id="UP001501116"/>
    </source>
</evidence>
<dbReference type="RefSeq" id="WP_344429059.1">
    <property type="nucleotide sequence ID" value="NZ_BAAANN010000038.1"/>
</dbReference>
<evidence type="ECO:0008006" key="5">
    <source>
        <dbReference type="Google" id="ProtNLM"/>
    </source>
</evidence>
<feature type="chain" id="PRO_5045633064" description="Secreted protein" evidence="2">
    <location>
        <begin position="22"/>
        <end position="99"/>
    </location>
</feature>
<sequence>MPTLRPALLALTLAATVTTPAACDLNTPGPTPIPGRHDTSTSSTDDTEDVEFYATCDENSRPIQVRPNTVAARAAAAKACRHAGRVGNGVADYLNTHPR</sequence>
<gene>
    <name evidence="3" type="ORF">GCM10009754_70640</name>
</gene>
<evidence type="ECO:0000256" key="2">
    <source>
        <dbReference type="SAM" id="SignalP"/>
    </source>
</evidence>
<name>A0ABN2SAM6_9PSEU</name>
<evidence type="ECO:0000313" key="3">
    <source>
        <dbReference type="EMBL" id="GAA1983369.1"/>
    </source>
</evidence>
<feature type="signal peptide" evidence="2">
    <location>
        <begin position="1"/>
        <end position="21"/>
    </location>
</feature>